<evidence type="ECO:0000313" key="3">
    <source>
        <dbReference type="Proteomes" id="UP000828390"/>
    </source>
</evidence>
<name>A0A9D4S5Z6_DREPO</name>
<dbReference type="EMBL" id="JAIWYP010000001">
    <property type="protein sequence ID" value="KAH3891137.1"/>
    <property type="molecule type" value="Genomic_DNA"/>
</dbReference>
<evidence type="ECO:0000313" key="2">
    <source>
        <dbReference type="EMBL" id="KAH3891137.1"/>
    </source>
</evidence>
<accession>A0A9D4S5Z6</accession>
<dbReference type="Proteomes" id="UP000828390">
    <property type="component" value="Unassembled WGS sequence"/>
</dbReference>
<dbReference type="AlphaFoldDB" id="A0A9D4S5Z6"/>
<feature type="region of interest" description="Disordered" evidence="1">
    <location>
        <begin position="18"/>
        <end position="45"/>
    </location>
</feature>
<proteinExistence type="predicted"/>
<gene>
    <name evidence="2" type="ORF">DPMN_015226</name>
</gene>
<evidence type="ECO:0000256" key="1">
    <source>
        <dbReference type="SAM" id="MobiDB-lite"/>
    </source>
</evidence>
<sequence length="98" mass="10689">MPRRTVARFQARLQLFPSATTSGNPYPIEETPNVSEDAPPAGASPDSLMGLLQTFLSKRHNITHPANAFGYYVDGSLRNLPPAMGRKAEARNIGTLHE</sequence>
<reference evidence="2" key="1">
    <citation type="journal article" date="2019" name="bioRxiv">
        <title>The Genome of the Zebra Mussel, Dreissena polymorpha: A Resource for Invasive Species Research.</title>
        <authorList>
            <person name="McCartney M.A."/>
            <person name="Auch B."/>
            <person name="Kono T."/>
            <person name="Mallez S."/>
            <person name="Zhang Y."/>
            <person name="Obille A."/>
            <person name="Becker A."/>
            <person name="Abrahante J.E."/>
            <person name="Garbe J."/>
            <person name="Badalamenti J.P."/>
            <person name="Herman A."/>
            <person name="Mangelson H."/>
            <person name="Liachko I."/>
            <person name="Sullivan S."/>
            <person name="Sone E.D."/>
            <person name="Koren S."/>
            <person name="Silverstein K.A.T."/>
            <person name="Beckman K.B."/>
            <person name="Gohl D.M."/>
        </authorList>
    </citation>
    <scope>NUCLEOTIDE SEQUENCE</scope>
    <source>
        <strain evidence="2">Duluth1</strain>
        <tissue evidence="2">Whole animal</tissue>
    </source>
</reference>
<reference evidence="2" key="2">
    <citation type="submission" date="2020-11" db="EMBL/GenBank/DDBJ databases">
        <authorList>
            <person name="McCartney M.A."/>
            <person name="Auch B."/>
            <person name="Kono T."/>
            <person name="Mallez S."/>
            <person name="Becker A."/>
            <person name="Gohl D.M."/>
            <person name="Silverstein K.A.T."/>
            <person name="Koren S."/>
            <person name="Bechman K.B."/>
            <person name="Herman A."/>
            <person name="Abrahante J.E."/>
            <person name="Garbe J."/>
        </authorList>
    </citation>
    <scope>NUCLEOTIDE SEQUENCE</scope>
    <source>
        <strain evidence="2">Duluth1</strain>
        <tissue evidence="2">Whole animal</tissue>
    </source>
</reference>
<comment type="caution">
    <text evidence="2">The sequence shown here is derived from an EMBL/GenBank/DDBJ whole genome shotgun (WGS) entry which is preliminary data.</text>
</comment>
<organism evidence="2 3">
    <name type="scientific">Dreissena polymorpha</name>
    <name type="common">Zebra mussel</name>
    <name type="synonym">Mytilus polymorpha</name>
    <dbReference type="NCBI Taxonomy" id="45954"/>
    <lineage>
        <taxon>Eukaryota</taxon>
        <taxon>Metazoa</taxon>
        <taxon>Spiralia</taxon>
        <taxon>Lophotrochozoa</taxon>
        <taxon>Mollusca</taxon>
        <taxon>Bivalvia</taxon>
        <taxon>Autobranchia</taxon>
        <taxon>Heteroconchia</taxon>
        <taxon>Euheterodonta</taxon>
        <taxon>Imparidentia</taxon>
        <taxon>Neoheterodontei</taxon>
        <taxon>Myida</taxon>
        <taxon>Dreissenoidea</taxon>
        <taxon>Dreissenidae</taxon>
        <taxon>Dreissena</taxon>
    </lineage>
</organism>
<protein>
    <submittedName>
        <fullName evidence="2">Uncharacterized protein</fullName>
    </submittedName>
</protein>
<keyword evidence="3" id="KW-1185">Reference proteome</keyword>